<dbReference type="EnsemblMetazoa" id="PPA22158.1">
    <property type="protein sequence ID" value="PPA22158.1"/>
    <property type="gene ID" value="WBGene00111712"/>
</dbReference>
<dbReference type="PRINTS" id="PR00463">
    <property type="entry name" value="EP450I"/>
</dbReference>
<organism evidence="15 16">
    <name type="scientific">Pristionchus pacificus</name>
    <name type="common">Parasitic nematode worm</name>
    <dbReference type="NCBI Taxonomy" id="54126"/>
    <lineage>
        <taxon>Eukaryota</taxon>
        <taxon>Metazoa</taxon>
        <taxon>Ecdysozoa</taxon>
        <taxon>Nematoda</taxon>
        <taxon>Chromadorea</taxon>
        <taxon>Rhabditida</taxon>
        <taxon>Rhabditina</taxon>
        <taxon>Diplogasteromorpha</taxon>
        <taxon>Diplogasteroidea</taxon>
        <taxon>Neodiplogasteridae</taxon>
        <taxon>Pristionchus</taxon>
    </lineage>
</organism>
<dbReference type="Pfam" id="PF00067">
    <property type="entry name" value="p450"/>
    <property type="match status" value="2"/>
</dbReference>
<dbReference type="InterPro" id="IPR001304">
    <property type="entry name" value="C-type_lectin-like"/>
</dbReference>
<dbReference type="GO" id="GO:0005789">
    <property type="term" value="C:endoplasmic reticulum membrane"/>
    <property type="evidence" value="ECO:0007669"/>
    <property type="project" value="UniProtKB-SubCell"/>
</dbReference>
<comment type="cofactor">
    <cofactor evidence="1 14">
        <name>heme</name>
        <dbReference type="ChEBI" id="CHEBI:30413"/>
    </cofactor>
</comment>
<accession>A0A8R1UDV2</accession>
<dbReference type="InterPro" id="IPR002401">
    <property type="entry name" value="Cyt_P450_E_grp-I"/>
</dbReference>
<dbReference type="PROSITE" id="PS00086">
    <property type="entry name" value="CYTOCHROME_P450"/>
    <property type="match status" value="1"/>
</dbReference>
<dbReference type="PROSITE" id="PS50234">
    <property type="entry name" value="VWFA"/>
    <property type="match status" value="1"/>
</dbReference>
<dbReference type="Gene3D" id="3.40.50.410">
    <property type="entry name" value="von Willebrand factor, type A domain"/>
    <property type="match status" value="1"/>
</dbReference>
<dbReference type="CDD" id="cd00037">
    <property type="entry name" value="CLECT"/>
    <property type="match status" value="1"/>
</dbReference>
<dbReference type="FunFam" id="1.10.630.10:FF:000035">
    <property type="entry name" value="CYtochrome P450 family"/>
    <property type="match status" value="1"/>
</dbReference>
<dbReference type="GO" id="GO:0016705">
    <property type="term" value="F:oxidoreductase activity, acting on paired donors, with incorporation or reduction of molecular oxygen"/>
    <property type="evidence" value="ECO:0007669"/>
    <property type="project" value="InterPro"/>
</dbReference>
<comment type="function">
    <text evidence="2">May be involved in the metabolism of insect hormones and in the breakdown of synthetic insecticides.</text>
</comment>
<keyword evidence="12" id="KW-0503">Monooxygenase</keyword>
<accession>A0A2A6CL92</accession>
<reference evidence="15" key="2">
    <citation type="submission" date="2022-06" db="UniProtKB">
        <authorList>
            <consortium name="EnsemblMetazoa"/>
        </authorList>
    </citation>
    <scope>IDENTIFICATION</scope>
    <source>
        <strain evidence="15">PS312</strain>
    </source>
</reference>
<dbReference type="InterPro" id="IPR036396">
    <property type="entry name" value="Cyt_P450_sf"/>
</dbReference>
<dbReference type="PRINTS" id="PR00385">
    <property type="entry name" value="P450"/>
</dbReference>
<gene>
    <name evidence="15" type="primary">WBGene00111712</name>
</gene>
<evidence type="ECO:0000256" key="9">
    <source>
        <dbReference type="ARBA" id="ARBA00022848"/>
    </source>
</evidence>
<dbReference type="Pfam" id="PF13519">
    <property type="entry name" value="VWA_2"/>
    <property type="match status" value="1"/>
</dbReference>
<keyword evidence="13" id="KW-0472">Membrane</keyword>
<keyword evidence="6 14" id="KW-0349">Heme</keyword>
<dbReference type="CDD" id="cd00198">
    <property type="entry name" value="vWFA"/>
    <property type="match status" value="1"/>
</dbReference>
<dbReference type="GO" id="GO:0004497">
    <property type="term" value="F:monooxygenase activity"/>
    <property type="evidence" value="ECO:0007669"/>
    <property type="project" value="UniProtKB-KW"/>
</dbReference>
<dbReference type="Proteomes" id="UP000005239">
    <property type="component" value="Unassembled WGS sequence"/>
</dbReference>
<keyword evidence="8" id="KW-0256">Endoplasmic reticulum</keyword>
<keyword evidence="7 14" id="KW-0479">Metal-binding</keyword>
<dbReference type="Pfam" id="PF00059">
    <property type="entry name" value="Lectin_C"/>
    <property type="match status" value="1"/>
</dbReference>
<dbReference type="PANTHER" id="PTHR24291:SF146">
    <property type="entry name" value="CYTOCHROME P450"/>
    <property type="match status" value="1"/>
</dbReference>
<evidence type="ECO:0000256" key="1">
    <source>
        <dbReference type="ARBA" id="ARBA00001971"/>
    </source>
</evidence>
<dbReference type="InterPro" id="IPR017972">
    <property type="entry name" value="Cyt_P450_CS"/>
</dbReference>
<evidence type="ECO:0000256" key="5">
    <source>
        <dbReference type="ARBA" id="ARBA00010617"/>
    </source>
</evidence>
<dbReference type="InterPro" id="IPR016186">
    <property type="entry name" value="C-type_lectin-like/link_sf"/>
</dbReference>
<name>A0A2A6CL92_PRIPA</name>
<evidence type="ECO:0000256" key="2">
    <source>
        <dbReference type="ARBA" id="ARBA00003690"/>
    </source>
</evidence>
<evidence type="ECO:0000256" key="7">
    <source>
        <dbReference type="ARBA" id="ARBA00022723"/>
    </source>
</evidence>
<dbReference type="PANTHER" id="PTHR24291">
    <property type="entry name" value="CYTOCHROME P450 FAMILY 4"/>
    <property type="match status" value="1"/>
</dbReference>
<keyword evidence="16" id="KW-1185">Reference proteome</keyword>
<dbReference type="InterPro" id="IPR036465">
    <property type="entry name" value="vWFA_dom_sf"/>
</dbReference>
<evidence type="ECO:0000256" key="3">
    <source>
        <dbReference type="ARBA" id="ARBA00004174"/>
    </source>
</evidence>
<evidence type="ECO:0000256" key="13">
    <source>
        <dbReference type="ARBA" id="ARBA00023136"/>
    </source>
</evidence>
<dbReference type="SUPFAM" id="SSF56436">
    <property type="entry name" value="C-type lectin-like"/>
    <property type="match status" value="1"/>
</dbReference>
<comment type="similarity">
    <text evidence="5">Belongs to the cytochrome P450 family.</text>
</comment>
<protein>
    <submittedName>
        <fullName evidence="15">C-type lectin</fullName>
    </submittedName>
</protein>
<dbReference type="SUPFAM" id="SSF53300">
    <property type="entry name" value="vWA-like"/>
    <property type="match status" value="1"/>
</dbReference>
<dbReference type="CDD" id="cd20628">
    <property type="entry name" value="CYP4"/>
    <property type="match status" value="1"/>
</dbReference>
<dbReference type="InterPro" id="IPR002035">
    <property type="entry name" value="VWF_A"/>
</dbReference>
<reference evidence="16" key="1">
    <citation type="journal article" date="2008" name="Nat. Genet.">
        <title>The Pristionchus pacificus genome provides a unique perspective on nematode lifestyle and parasitism.</title>
        <authorList>
            <person name="Dieterich C."/>
            <person name="Clifton S.W."/>
            <person name="Schuster L.N."/>
            <person name="Chinwalla A."/>
            <person name="Delehaunty K."/>
            <person name="Dinkelacker I."/>
            <person name="Fulton L."/>
            <person name="Fulton R."/>
            <person name="Godfrey J."/>
            <person name="Minx P."/>
            <person name="Mitreva M."/>
            <person name="Roeseler W."/>
            <person name="Tian H."/>
            <person name="Witte H."/>
            <person name="Yang S.P."/>
            <person name="Wilson R.K."/>
            <person name="Sommer R.J."/>
        </authorList>
    </citation>
    <scope>NUCLEOTIDE SEQUENCE [LARGE SCALE GENOMIC DNA]</scope>
    <source>
        <strain evidence="16">PS312</strain>
    </source>
</reference>
<evidence type="ECO:0000256" key="8">
    <source>
        <dbReference type="ARBA" id="ARBA00022824"/>
    </source>
</evidence>
<dbReference type="InterPro" id="IPR001128">
    <property type="entry name" value="Cyt_P450"/>
</dbReference>
<sequence length="1492" mass="167905">MTDLSLAENNHFSMPTSAVLQSLLLLCLAVGINGYVYSCEEVRYKLINSNIAQNTTFACVFTQEGEFTLVLTSDVPTFQTPTKQPRQRAIRGRETFIQPHTYMWFHTESCLGDGDITFSTGAGVGEQEERYVLRTFQCWNMPDWIFSFDNVNTIYVDDGIVLSVEYSSEPGGSKNPTKVAKGDNIVVLTSGRADDVQNLKGRTDNRAYIQIGNKDNADVSMDMMINLDKDNSGSVAVQKAYAGTTYNYYNGTRTENFNTGYFETTTPSPTSAAATTKAPKPAGDDPYCKCGVDKFGFPAGWKYNDIWLDVVVILDTSEAMDASSLADATGLVESFIGDANDNVDFLITDTTAPFYSRVGVIAMADTAQVLYNLNMTKTDKVQAAIKKGVAQINVVDAFNAAQKMLSDNPSKVGARQVIYYLTDTDPTNNLSPLYQFKTTGVVIVNNFLQAGELEKDGLKELASYGYYYSDTNYMLTLQSFCKANCFCNPGKDALAGTDPATPSSGGCYHPSSAAVPFSKAKSTCAADGGIIAVIHDDDKGRFVQQQMAKTGTKSDYYWIGYEKSGDNIWRWQDQISIFSSRTEFDGPVHELGRGSQFQFVYGDARWASRTCASSRPAPWATRAAEPFLFSFMKSLLESEQPWSMPSYKTMVVVAVVIWMRRELYRWAVMASRSLYHLWDLKGPTNYPIVGSVYDFRWNVFALGMFKAWLGPVPIVILLRARHVKMILESNSLITKPWFYDIISEWIGRGLLTSTSEKWYSRRKIITPTFHFNILKGYREVFVAQGRVMVDELEASADTGREIDVFPIVKKCALDIIAETAMGTQLNTQTGGNADYCDAVVRMSNRMFEYMLFPLLWFKPIWLASGRGIEFYRLVKKSQEFTLQVIRERKKLMQDEGLLGGDTAVEDSKTLSKKSVFIDMLLLQQAANALTDEDIREEVDTFMFEGHDTTASAMGFTIWFLGQYPACQKLVHEEIDAVFGDDVARDPTEEDLRKLPYLERCIKESLRLMPSVPFIARVCSHDVEIEGVTLPKDLAVIVAPWIMQRDPEHWERPDEFFPDHFLPEKVAARDPYAYVPFSAGPRNCVGQKFAIAEEKTVLSWFFRRYSAESVEPFPGSPIVPELIMKPYNGFNIHRSLSSDPSITYGISKDLQTTPFWARFPVKNWTLTRNRQSVGRALPGCILAALTTHQGFRLIQHIIISPDGPGDTSDKWFSRRKIITPTFHFAVLKGYQEVFVTQGKIMVDQLESTADTGREVDVFRYIKNSTVMGTKLNSQTGESAEYSDAVVRISVNAFDYSRFPHLWLKPIWYGSGRGFEFDRLAKLTREFTLKSMKEEGLLDVDSSETLVASKKSVFIDMLLLQQAANNFTDEDIREEVDTFVFEGHDTTASAMGYTIWFLGQYPEYQCLVQEMDAVFGDDSVRDPTENDLRKLSYLERCIKESPRMVPLVPQFGRVLSHDLEIEGVTLPKGLTVFISPMATQRDVCKLGRVCKLAH</sequence>
<feature type="binding site" description="axial binding residue" evidence="14">
    <location>
        <position position="1083"/>
    </location>
    <ligand>
        <name>heme</name>
        <dbReference type="ChEBI" id="CHEBI:30413"/>
    </ligand>
    <ligandPart>
        <name>Fe</name>
        <dbReference type="ChEBI" id="CHEBI:18248"/>
    </ligandPart>
</feature>
<dbReference type="GO" id="GO:0020037">
    <property type="term" value="F:heme binding"/>
    <property type="evidence" value="ECO:0007669"/>
    <property type="project" value="InterPro"/>
</dbReference>
<evidence type="ECO:0000256" key="11">
    <source>
        <dbReference type="ARBA" id="ARBA00023004"/>
    </source>
</evidence>
<evidence type="ECO:0000256" key="6">
    <source>
        <dbReference type="ARBA" id="ARBA00022617"/>
    </source>
</evidence>
<comment type="subcellular location">
    <subcellularLocation>
        <location evidence="4">Endoplasmic reticulum membrane</location>
        <topology evidence="4">Peripheral membrane protein</topology>
    </subcellularLocation>
    <subcellularLocation>
        <location evidence="3">Microsome membrane</location>
        <topology evidence="3">Peripheral membrane protein</topology>
    </subcellularLocation>
</comment>
<dbReference type="PROSITE" id="PS50041">
    <property type="entry name" value="C_TYPE_LECTIN_2"/>
    <property type="match status" value="1"/>
</dbReference>
<dbReference type="Gene3D" id="1.10.630.10">
    <property type="entry name" value="Cytochrome P450"/>
    <property type="match status" value="2"/>
</dbReference>
<evidence type="ECO:0000313" key="15">
    <source>
        <dbReference type="EnsemblMetazoa" id="PPA22158.1"/>
    </source>
</evidence>
<keyword evidence="11 14" id="KW-0408">Iron</keyword>
<dbReference type="Gene3D" id="3.10.100.10">
    <property type="entry name" value="Mannose-Binding Protein A, subunit A"/>
    <property type="match status" value="1"/>
</dbReference>
<keyword evidence="10" id="KW-0560">Oxidoreductase</keyword>
<dbReference type="SUPFAM" id="SSF48264">
    <property type="entry name" value="Cytochrome P450"/>
    <property type="match status" value="2"/>
</dbReference>
<evidence type="ECO:0000256" key="4">
    <source>
        <dbReference type="ARBA" id="ARBA00004406"/>
    </source>
</evidence>
<dbReference type="GO" id="GO:0005506">
    <property type="term" value="F:iron ion binding"/>
    <property type="evidence" value="ECO:0007669"/>
    <property type="project" value="InterPro"/>
</dbReference>
<evidence type="ECO:0000256" key="12">
    <source>
        <dbReference type="ARBA" id="ARBA00023033"/>
    </source>
</evidence>
<dbReference type="InterPro" id="IPR050196">
    <property type="entry name" value="Cytochrome_P450_Monoox"/>
</dbReference>
<evidence type="ECO:0000256" key="14">
    <source>
        <dbReference type="PIRSR" id="PIRSR602401-1"/>
    </source>
</evidence>
<evidence type="ECO:0000313" key="16">
    <source>
        <dbReference type="Proteomes" id="UP000005239"/>
    </source>
</evidence>
<dbReference type="SMART" id="SM00327">
    <property type="entry name" value="VWA"/>
    <property type="match status" value="1"/>
</dbReference>
<proteinExistence type="inferred from homology"/>
<dbReference type="InterPro" id="IPR016187">
    <property type="entry name" value="CTDL_fold"/>
</dbReference>
<keyword evidence="9" id="KW-0492">Microsome</keyword>
<evidence type="ECO:0000256" key="10">
    <source>
        <dbReference type="ARBA" id="ARBA00023002"/>
    </source>
</evidence>